<sequence>MFRLLVLLLGFCAKDAYGGFYDCGSTTDAWTSVKSTELGKYFLMKTTASDAPKCSYAGPLSNRDDGAQTGDYGYGELDASGKLTKSTAKVKAEGNKIIITGAGPLLDGTSIVLHSAYGTCDAVKGPKGDCELWVRVGNFGVVPFCCTKKFDECASGKPVKDLSPTSCPTS</sequence>
<organism evidence="2">
    <name type="scientific">Ornithodoros coriaceus</name>
    <name type="common">Soft tick</name>
    <name type="synonym">Argasid tick</name>
    <dbReference type="NCBI Taxonomy" id="92741"/>
    <lineage>
        <taxon>Eukaryota</taxon>
        <taxon>Metazoa</taxon>
        <taxon>Ecdysozoa</taxon>
        <taxon>Arthropoda</taxon>
        <taxon>Chelicerata</taxon>
        <taxon>Arachnida</taxon>
        <taxon>Acari</taxon>
        <taxon>Parasitiformes</taxon>
        <taxon>Ixodida</taxon>
        <taxon>Ixodoidea</taxon>
        <taxon>Argasidae</taxon>
        <taxon>Ornithodorinae</taxon>
        <taxon>Ornithodoros</taxon>
    </lineage>
</organism>
<dbReference type="EMBL" id="EU574807">
    <property type="protein sequence ID" value="ACB70314.1"/>
    <property type="molecule type" value="mRNA"/>
</dbReference>
<keyword evidence="1" id="KW-0732">Signal</keyword>
<evidence type="ECO:0000256" key="1">
    <source>
        <dbReference type="SAM" id="SignalP"/>
    </source>
</evidence>
<feature type="signal peptide" evidence="1">
    <location>
        <begin position="1"/>
        <end position="18"/>
    </location>
</feature>
<protein>
    <submittedName>
        <fullName evidence="2">Salivary lipocalin</fullName>
    </submittedName>
</protein>
<dbReference type="AlphaFoldDB" id="B2D273"/>
<reference evidence="2" key="2">
    <citation type="submission" date="2008-03" db="EMBL/GenBank/DDBJ databases">
        <authorList>
            <person name="Li K.S."/>
            <person name="Guan Y."/>
            <person name="Wang J."/>
            <person name="Smith G.J.D."/>
            <person name="Xu K.M."/>
            <person name="Duan L."/>
            <person name="Rahardjo A.P."/>
            <person name="Puthavathana P."/>
            <person name="Buranathai C."/>
            <person name="Nguyen T.D."/>
            <person name="Estoepangestie A.T.S."/>
            <person name="Chaisingh A."/>
            <person name="Auewarakul P."/>
            <person name="Long H.T."/>
            <person name="Hanh N.T.H."/>
            <person name="Lim W."/>
            <person name="Webby R.J."/>
            <person name="Poon L.L.M."/>
            <person name="Chen H."/>
            <person name="Shortridge K.F."/>
            <person name="Yuen K.Y."/>
            <person name="Webster R.G."/>
            <person name="Peiris J.S.M."/>
        </authorList>
    </citation>
    <scope>NUCLEOTIDE SEQUENCE</scope>
    <source>
        <tissue evidence="2">Salivary glands</tissue>
    </source>
</reference>
<proteinExistence type="evidence at transcript level"/>
<evidence type="ECO:0000313" key="2">
    <source>
        <dbReference type="EMBL" id="ACB70314.1"/>
    </source>
</evidence>
<reference evidence="2" key="1">
    <citation type="journal article" date="2008" name="J. Proteomics">
        <title>An insight into the salivary transcriptome and proteome of the soft tick and vector of epizootic bovine abortion, Ornithodoros coriaceus.</title>
        <authorList>
            <person name="Francischetti I.M."/>
            <person name="Meng Z."/>
            <person name="Mans B.J."/>
            <person name="Gudderra N."/>
            <person name="Hall M."/>
            <person name="Veenstra T.D."/>
            <person name="Pham V.M."/>
            <person name="Kotsyfakis M."/>
            <person name="Ribeiro J.M."/>
        </authorList>
    </citation>
    <scope>NUCLEOTIDE SEQUENCE</scope>
    <source>
        <tissue evidence="2">Salivary glands</tissue>
    </source>
</reference>
<dbReference type="SUPFAM" id="SSF50814">
    <property type="entry name" value="Lipocalins"/>
    <property type="match status" value="1"/>
</dbReference>
<accession>B2D273</accession>
<name>B2D273_ORNCO</name>
<dbReference type="InterPro" id="IPR012674">
    <property type="entry name" value="Calycin"/>
</dbReference>
<dbReference type="Gene3D" id="2.40.128.20">
    <property type="match status" value="1"/>
</dbReference>
<feature type="chain" id="PRO_5002777022" evidence="1">
    <location>
        <begin position="19"/>
        <end position="170"/>
    </location>
</feature>